<dbReference type="Proteomes" id="UP000625283">
    <property type="component" value="Unassembled WGS sequence"/>
</dbReference>
<protein>
    <recommendedName>
        <fullName evidence="3">DUF4843 domain-containing protein</fullName>
    </recommendedName>
</protein>
<dbReference type="PROSITE" id="PS51257">
    <property type="entry name" value="PROKAR_LIPOPROTEIN"/>
    <property type="match status" value="1"/>
</dbReference>
<sequence length="207" mass="24008">MRQVYLFFAVLILTACSKEETYGPFNLKDGQEVELFVSHRYGAVGDGPLIMPQNASPQLSLSAFDEREPGYDYHVKAKMVAYNGPRMQDGGPMSHLKFIEVIRKEKYEGNETFELELIQSYIPGGPIIVLLKEEDKYFFISNIQLTYNDTEIESQLEKIWENWEELRQKAKNRIPAEPKWKSIRATVTHDPDNFGRAYRVHSLKLIE</sequence>
<reference evidence="1 2" key="1">
    <citation type="submission" date="2021-01" db="EMBL/GenBank/DDBJ databases">
        <title>C459-1 draft genome sequence.</title>
        <authorList>
            <person name="Zhang X.-F."/>
        </authorList>
    </citation>
    <scope>NUCLEOTIDE SEQUENCE [LARGE SCALE GENOMIC DNA]</scope>
    <source>
        <strain evidence="2">C459-1</strain>
    </source>
</reference>
<name>A0ABS1QZY8_9SPHI</name>
<evidence type="ECO:0008006" key="3">
    <source>
        <dbReference type="Google" id="ProtNLM"/>
    </source>
</evidence>
<accession>A0ABS1QZY8</accession>
<keyword evidence="2" id="KW-1185">Reference proteome</keyword>
<organism evidence="1 2">
    <name type="scientific">Sphingobacterium faecale</name>
    <dbReference type="NCBI Taxonomy" id="2803775"/>
    <lineage>
        <taxon>Bacteria</taxon>
        <taxon>Pseudomonadati</taxon>
        <taxon>Bacteroidota</taxon>
        <taxon>Sphingobacteriia</taxon>
        <taxon>Sphingobacteriales</taxon>
        <taxon>Sphingobacteriaceae</taxon>
        <taxon>Sphingobacterium</taxon>
    </lineage>
</organism>
<evidence type="ECO:0000313" key="2">
    <source>
        <dbReference type="Proteomes" id="UP000625283"/>
    </source>
</evidence>
<gene>
    <name evidence="1" type="ORF">JKG61_04525</name>
</gene>
<dbReference type="EMBL" id="JAERTY010000002">
    <property type="protein sequence ID" value="MBL1408006.1"/>
    <property type="molecule type" value="Genomic_DNA"/>
</dbReference>
<proteinExistence type="predicted"/>
<evidence type="ECO:0000313" key="1">
    <source>
        <dbReference type="EMBL" id="MBL1408006.1"/>
    </source>
</evidence>
<comment type="caution">
    <text evidence="1">The sequence shown here is derived from an EMBL/GenBank/DDBJ whole genome shotgun (WGS) entry which is preliminary data.</text>
</comment>
<dbReference type="RefSeq" id="WP_202101788.1">
    <property type="nucleotide sequence ID" value="NZ_JAERTY010000002.1"/>
</dbReference>